<accession>A0A1M7UST0</accession>
<dbReference type="InterPro" id="IPR014710">
    <property type="entry name" value="RmlC-like_jellyroll"/>
</dbReference>
<evidence type="ECO:0000259" key="2">
    <source>
        <dbReference type="Pfam" id="PF07883"/>
    </source>
</evidence>
<name>A0A1M7UST0_9BRAD</name>
<dbReference type="EMBL" id="LT670849">
    <property type="protein sequence ID" value="SHN86073.1"/>
    <property type="molecule type" value="Genomic_DNA"/>
</dbReference>
<proteinExistence type="predicted"/>
<dbReference type="InterPro" id="IPR013096">
    <property type="entry name" value="Cupin_2"/>
</dbReference>
<dbReference type="Gene3D" id="2.60.120.10">
    <property type="entry name" value="Jelly Rolls"/>
    <property type="match status" value="1"/>
</dbReference>
<dbReference type="CDD" id="cd02231">
    <property type="entry name" value="cupin_BLL6423-like"/>
    <property type="match status" value="1"/>
</dbReference>
<feature type="chain" id="PRO_5012681046" evidence="1">
    <location>
        <begin position="23"/>
        <end position="195"/>
    </location>
</feature>
<protein>
    <submittedName>
        <fullName evidence="3">Cupin domain-containing protein</fullName>
    </submittedName>
</protein>
<feature type="domain" description="Cupin type-2" evidence="2">
    <location>
        <begin position="133"/>
        <end position="188"/>
    </location>
</feature>
<keyword evidence="4" id="KW-1185">Reference proteome</keyword>
<organism evidence="3 4">
    <name type="scientific">Bradyrhizobium erythrophlei</name>
    <dbReference type="NCBI Taxonomy" id="1437360"/>
    <lineage>
        <taxon>Bacteria</taxon>
        <taxon>Pseudomonadati</taxon>
        <taxon>Pseudomonadota</taxon>
        <taxon>Alphaproteobacteria</taxon>
        <taxon>Hyphomicrobiales</taxon>
        <taxon>Nitrobacteraceae</taxon>
        <taxon>Bradyrhizobium</taxon>
    </lineage>
</organism>
<keyword evidence="1" id="KW-0732">Signal</keyword>
<sequence length="195" mass="21367">MMFRKIRWLFAAALLGCSTAQASDIRRVVVGLDADNKSVVMFDNRMPLQAGPYGLQSTNLWVTNSYPIGFSFKDDTASIPVGVSPLDNGTKFRVVEFPPLDAATEARMEPGLLMKAVGPVAPAKGRPVTHPLMHRTRSVDYAVVLSGEIDMMLDDATVHLKPGDTIVQQATNHAWVNHGTETCRILFVLMDSKQP</sequence>
<dbReference type="AlphaFoldDB" id="A0A1M7UST0"/>
<feature type="signal peptide" evidence="1">
    <location>
        <begin position="1"/>
        <end position="22"/>
    </location>
</feature>
<evidence type="ECO:0000256" key="1">
    <source>
        <dbReference type="SAM" id="SignalP"/>
    </source>
</evidence>
<dbReference type="PANTHER" id="PTHR36156:SF2">
    <property type="entry name" value="CUPIN TYPE-2 DOMAIN-CONTAINING PROTEIN"/>
    <property type="match status" value="1"/>
</dbReference>
<dbReference type="InterPro" id="IPR011051">
    <property type="entry name" value="RmlC_Cupin_sf"/>
</dbReference>
<dbReference type="OrthoDB" id="713485at2"/>
<dbReference type="SUPFAM" id="SSF51182">
    <property type="entry name" value="RmlC-like cupins"/>
    <property type="match status" value="1"/>
</dbReference>
<gene>
    <name evidence="3" type="ORF">SAMN05444170_6541</name>
</gene>
<evidence type="ECO:0000313" key="3">
    <source>
        <dbReference type="EMBL" id="SHN86073.1"/>
    </source>
</evidence>
<dbReference type="InterPro" id="IPR047142">
    <property type="entry name" value="OryJ/VirC-like"/>
</dbReference>
<dbReference type="PANTHER" id="PTHR36156">
    <property type="entry name" value="SLR2101 PROTEIN"/>
    <property type="match status" value="1"/>
</dbReference>
<dbReference type="Proteomes" id="UP000184096">
    <property type="component" value="Chromosome I"/>
</dbReference>
<dbReference type="Pfam" id="PF07883">
    <property type="entry name" value="Cupin_2"/>
    <property type="match status" value="1"/>
</dbReference>
<evidence type="ECO:0000313" key="4">
    <source>
        <dbReference type="Proteomes" id="UP000184096"/>
    </source>
</evidence>
<reference evidence="4" key="1">
    <citation type="submission" date="2016-11" db="EMBL/GenBank/DDBJ databases">
        <authorList>
            <person name="Varghese N."/>
            <person name="Submissions S."/>
        </authorList>
    </citation>
    <scope>NUCLEOTIDE SEQUENCE [LARGE SCALE GENOMIC DNA]</scope>
    <source>
        <strain evidence="4">GAS401</strain>
    </source>
</reference>
<dbReference type="RefSeq" id="WP_083587850.1">
    <property type="nucleotide sequence ID" value="NZ_LT670849.1"/>
</dbReference>